<dbReference type="InterPro" id="IPR045168">
    <property type="entry name" value="YTH_prot"/>
</dbReference>
<sequence>MSNAQQQDKSDNGTLASDSTANSTEQANANKQSGEQQPKQQQQKQQAAQYAFAGYQRPIGQGAPWPPPPYGPQHHGVASAAPGAGGWAGGSFDDGSSVPAAWGGYGASNYPQQQQQRRQQQQQQQYPVGGGGIERGMASLRTAGTSAGTAPPKDADFPALSGGSNNGGGNGGPSGRQAVSKSWAKIAAGSNPPQTQQQQQQQEQDLQQEQQVPPPSQYQQQQQQQQQFQHSKPRALGRGYSMPPPPQPLPHHHQQSHFGGPGMFGHQHHHMQGPPPQFHQMPLPQMPQPVPQGDLDERIRTLMQSVNPASIDVPDNSEFYVIKSYSEDDIHRAIKYSIWCSTPHGNTRLNKAYQRATPQGGQVFLLYSVNGSGHFCGVALMTSEVDISKKAGVWCQDKWQGQFTISWLLVKDVPNSQLRHIRIVSNENKPVTNSRDCTQVPLEQGRQVLSILLAYRNTTSIFDDFSHYDRRELEGNSGFNMQS</sequence>
<dbReference type="Gene3D" id="3.10.590.10">
    <property type="entry name" value="ph1033 like domains"/>
    <property type="match status" value="1"/>
</dbReference>
<evidence type="ECO:0000256" key="1">
    <source>
        <dbReference type="SAM" id="MobiDB-lite"/>
    </source>
</evidence>
<proteinExistence type="predicted"/>
<dbReference type="InterPro" id="IPR007275">
    <property type="entry name" value="YTH_domain"/>
</dbReference>
<comment type="caution">
    <text evidence="3">The sequence shown here is derived from an EMBL/GenBank/DDBJ whole genome shotgun (WGS) entry which is preliminary data.</text>
</comment>
<dbReference type="Proteomes" id="UP000215902">
    <property type="component" value="Unassembled WGS sequence"/>
</dbReference>
<dbReference type="EMBL" id="NIVC01000024">
    <property type="protein sequence ID" value="PAA93550.1"/>
    <property type="molecule type" value="Genomic_DNA"/>
</dbReference>
<evidence type="ECO:0000313" key="3">
    <source>
        <dbReference type="EMBL" id="PAA93550.1"/>
    </source>
</evidence>
<feature type="compositionally biased region" description="Low complexity" evidence="1">
    <location>
        <begin position="192"/>
        <end position="229"/>
    </location>
</feature>
<dbReference type="GO" id="GO:0005737">
    <property type="term" value="C:cytoplasm"/>
    <property type="evidence" value="ECO:0007669"/>
    <property type="project" value="TreeGrafter"/>
</dbReference>
<feature type="region of interest" description="Disordered" evidence="1">
    <location>
        <begin position="1"/>
        <end position="289"/>
    </location>
</feature>
<evidence type="ECO:0000313" key="4">
    <source>
        <dbReference type="Proteomes" id="UP000215902"/>
    </source>
</evidence>
<name>A0A267H5H8_9PLAT</name>
<accession>A0A267H5H8</accession>
<dbReference type="STRING" id="282301.A0A267H5H8"/>
<evidence type="ECO:0000259" key="2">
    <source>
        <dbReference type="PROSITE" id="PS50882"/>
    </source>
</evidence>
<feature type="compositionally biased region" description="Low complexity" evidence="1">
    <location>
        <begin position="112"/>
        <end position="125"/>
    </location>
</feature>
<feature type="compositionally biased region" description="Gly residues" evidence="1">
    <location>
        <begin position="164"/>
        <end position="174"/>
    </location>
</feature>
<dbReference type="GO" id="GO:0061157">
    <property type="term" value="P:mRNA destabilization"/>
    <property type="evidence" value="ECO:0007669"/>
    <property type="project" value="TreeGrafter"/>
</dbReference>
<dbReference type="PANTHER" id="PTHR12357:SF89">
    <property type="entry name" value="YTH DOMAIN-CONTAINING FAMILY PROTEIN"/>
    <property type="match status" value="1"/>
</dbReference>
<gene>
    <name evidence="3" type="ORF">BOX15_Mlig013481g2</name>
</gene>
<dbReference type="PROSITE" id="PS50882">
    <property type="entry name" value="YTH"/>
    <property type="match status" value="1"/>
</dbReference>
<dbReference type="CDD" id="cd21134">
    <property type="entry name" value="YTH"/>
    <property type="match status" value="1"/>
</dbReference>
<organism evidence="3 4">
    <name type="scientific">Macrostomum lignano</name>
    <dbReference type="NCBI Taxonomy" id="282301"/>
    <lineage>
        <taxon>Eukaryota</taxon>
        <taxon>Metazoa</taxon>
        <taxon>Spiralia</taxon>
        <taxon>Lophotrochozoa</taxon>
        <taxon>Platyhelminthes</taxon>
        <taxon>Rhabditophora</taxon>
        <taxon>Macrostomorpha</taxon>
        <taxon>Macrostomida</taxon>
        <taxon>Macrostomidae</taxon>
        <taxon>Macrostomum</taxon>
    </lineage>
</organism>
<feature type="compositionally biased region" description="Polar residues" evidence="1">
    <location>
        <begin position="1"/>
        <end position="35"/>
    </location>
</feature>
<feature type="compositionally biased region" description="Low complexity" evidence="1">
    <location>
        <begin position="36"/>
        <end position="49"/>
    </location>
</feature>
<dbReference type="GO" id="GO:1990247">
    <property type="term" value="F:N6-methyladenosine-containing RNA reader activity"/>
    <property type="evidence" value="ECO:0007669"/>
    <property type="project" value="TreeGrafter"/>
</dbReference>
<feature type="domain" description="YTH" evidence="2">
    <location>
        <begin position="317"/>
        <end position="452"/>
    </location>
</feature>
<keyword evidence="4" id="KW-1185">Reference proteome</keyword>
<protein>
    <recommendedName>
        <fullName evidence="2">YTH domain-containing protein</fullName>
    </recommendedName>
</protein>
<dbReference type="PANTHER" id="PTHR12357">
    <property type="entry name" value="YTH YT521-B HOMOLOGY DOMAIN-CONTAINING"/>
    <property type="match status" value="1"/>
</dbReference>
<reference evidence="3 4" key="1">
    <citation type="submission" date="2017-06" db="EMBL/GenBank/DDBJ databases">
        <title>A platform for efficient transgenesis in Macrostomum lignano, a flatworm model organism for stem cell research.</title>
        <authorList>
            <person name="Berezikov E."/>
        </authorList>
    </citation>
    <scope>NUCLEOTIDE SEQUENCE [LARGE SCALE GENOMIC DNA]</scope>
    <source>
        <strain evidence="3">DV1</strain>
        <tissue evidence="3">Whole organism</tissue>
    </source>
</reference>
<dbReference type="Pfam" id="PF04146">
    <property type="entry name" value="YTH"/>
    <property type="match status" value="1"/>
</dbReference>
<dbReference type="OrthoDB" id="306690at2759"/>
<dbReference type="GO" id="GO:0003729">
    <property type="term" value="F:mRNA binding"/>
    <property type="evidence" value="ECO:0007669"/>
    <property type="project" value="TreeGrafter"/>
</dbReference>
<dbReference type="AlphaFoldDB" id="A0A267H5H8"/>